<evidence type="ECO:0000313" key="1">
    <source>
        <dbReference type="EMBL" id="OCI30288.1"/>
    </source>
</evidence>
<dbReference type="Proteomes" id="UP000093412">
    <property type="component" value="Unassembled WGS sequence"/>
</dbReference>
<evidence type="ECO:0000313" key="2">
    <source>
        <dbReference type="Proteomes" id="UP000093412"/>
    </source>
</evidence>
<accession>A0ABX2Y178</accession>
<name>A0ABX2Y178_9CELL</name>
<dbReference type="EMBL" id="MAQA01000040">
    <property type="protein sequence ID" value="OCI30288.1"/>
    <property type="molecule type" value="Genomic_DNA"/>
</dbReference>
<proteinExistence type="predicted"/>
<gene>
    <name evidence="1" type="ORF">OERS_30260</name>
</gene>
<comment type="caution">
    <text evidence="1">The sequence shown here is derived from an EMBL/GenBank/DDBJ whole genome shotgun (WGS) entry which is preliminary data.</text>
</comment>
<organism evidence="1 2">
    <name type="scientific">Oerskovia enterophila</name>
    <dbReference type="NCBI Taxonomy" id="43678"/>
    <lineage>
        <taxon>Bacteria</taxon>
        <taxon>Bacillati</taxon>
        <taxon>Actinomycetota</taxon>
        <taxon>Actinomycetes</taxon>
        <taxon>Micrococcales</taxon>
        <taxon>Cellulomonadaceae</taxon>
        <taxon>Oerskovia</taxon>
    </lineage>
</organism>
<reference evidence="1 2" key="1">
    <citation type="submission" date="2016-06" db="EMBL/GenBank/DDBJ databases">
        <title>Genome sequence of Oerskovia enterophila DSM 43852.</title>
        <authorList>
            <person name="Poehlein A."/>
            <person name="Jag V."/>
            <person name="Bengelsdorf F.R."/>
            <person name="Daniel R."/>
            <person name="Duerre P."/>
        </authorList>
    </citation>
    <scope>NUCLEOTIDE SEQUENCE [LARGE SCALE GENOMIC DNA]</scope>
    <source>
        <strain evidence="1 2">DSM 43852</strain>
    </source>
</reference>
<sequence length="29" mass="3436">MDAQPHQHYFVKQVPESQGVRLRIAKLMQ</sequence>
<protein>
    <submittedName>
        <fullName evidence="1">Uncharacterized protein</fullName>
    </submittedName>
</protein>
<keyword evidence="2" id="KW-1185">Reference proteome</keyword>